<keyword evidence="2 6" id="KW-1003">Cell membrane</keyword>
<evidence type="ECO:0000256" key="1">
    <source>
        <dbReference type="ARBA" id="ARBA00004651"/>
    </source>
</evidence>
<keyword evidence="9" id="KW-1185">Reference proteome</keyword>
<sequence>MNWKRIMNILGMAVIILLLVWINKSYLNFRPIEIRDWILSFGWWAPLFFIVATTLRPLILFPTSILSLAAGLAFGAIEGFVYIELGALGGATVGFLASSWIGKSIVKKPSRRVIRIRERMKEQGFFYVLFLRIVPFLNFDLVSYLAGIAKVRYRSYITATAIGVLPGTFGYVLLGSSIVTGSRMNLYIAITIFLVILIVSVLNRGKLKEWVGTKE</sequence>
<organism evidence="8 9">
    <name type="scientific">Bacillus seohaeanensis</name>
    <dbReference type="NCBI Taxonomy" id="284580"/>
    <lineage>
        <taxon>Bacteria</taxon>
        <taxon>Bacillati</taxon>
        <taxon>Bacillota</taxon>
        <taxon>Bacilli</taxon>
        <taxon>Bacillales</taxon>
        <taxon>Bacillaceae</taxon>
        <taxon>Bacillus</taxon>
    </lineage>
</organism>
<keyword evidence="5 6" id="KW-0472">Membrane</keyword>
<feature type="transmembrane region" description="Helical" evidence="6">
    <location>
        <begin position="79"/>
        <end position="103"/>
    </location>
</feature>
<dbReference type="Proteomes" id="UP001597506">
    <property type="component" value="Unassembled WGS sequence"/>
</dbReference>
<evidence type="ECO:0000256" key="6">
    <source>
        <dbReference type="RuleBase" id="RU366058"/>
    </source>
</evidence>
<feature type="transmembrane region" description="Helical" evidence="6">
    <location>
        <begin position="153"/>
        <end position="174"/>
    </location>
</feature>
<evidence type="ECO:0000256" key="5">
    <source>
        <dbReference type="ARBA" id="ARBA00023136"/>
    </source>
</evidence>
<evidence type="ECO:0000259" key="7">
    <source>
        <dbReference type="Pfam" id="PF09335"/>
    </source>
</evidence>
<dbReference type="InterPro" id="IPR032816">
    <property type="entry name" value="VTT_dom"/>
</dbReference>
<accession>A0ABW5RKN4</accession>
<evidence type="ECO:0000256" key="2">
    <source>
        <dbReference type="ARBA" id="ARBA00022475"/>
    </source>
</evidence>
<feature type="transmembrane region" description="Helical" evidence="6">
    <location>
        <begin position="186"/>
        <end position="205"/>
    </location>
</feature>
<dbReference type="EMBL" id="JBHUMF010000001">
    <property type="protein sequence ID" value="MFD2679241.1"/>
    <property type="molecule type" value="Genomic_DNA"/>
</dbReference>
<evidence type="ECO:0000313" key="8">
    <source>
        <dbReference type="EMBL" id="MFD2679241.1"/>
    </source>
</evidence>
<evidence type="ECO:0000256" key="3">
    <source>
        <dbReference type="ARBA" id="ARBA00022692"/>
    </source>
</evidence>
<feature type="domain" description="VTT" evidence="7">
    <location>
        <begin position="61"/>
        <end position="176"/>
    </location>
</feature>
<feature type="transmembrane region" description="Helical" evidence="6">
    <location>
        <begin position="6"/>
        <end position="26"/>
    </location>
</feature>
<dbReference type="Pfam" id="PF09335">
    <property type="entry name" value="VTT_dom"/>
    <property type="match status" value="1"/>
</dbReference>
<comment type="caution">
    <text evidence="8">The sequence shown here is derived from an EMBL/GenBank/DDBJ whole genome shotgun (WGS) entry which is preliminary data.</text>
</comment>
<dbReference type="PANTHER" id="PTHR12677:SF59">
    <property type="entry name" value="GOLGI APPARATUS MEMBRANE PROTEIN TVP38-RELATED"/>
    <property type="match status" value="1"/>
</dbReference>
<dbReference type="InterPro" id="IPR015414">
    <property type="entry name" value="TMEM64"/>
</dbReference>
<gene>
    <name evidence="8" type="ORF">ACFSUL_00595</name>
</gene>
<dbReference type="RefSeq" id="WP_377931708.1">
    <property type="nucleotide sequence ID" value="NZ_JBHUMF010000001.1"/>
</dbReference>
<reference evidence="9" key="1">
    <citation type="journal article" date="2019" name="Int. J. Syst. Evol. Microbiol.">
        <title>The Global Catalogue of Microorganisms (GCM) 10K type strain sequencing project: providing services to taxonomists for standard genome sequencing and annotation.</title>
        <authorList>
            <consortium name="The Broad Institute Genomics Platform"/>
            <consortium name="The Broad Institute Genome Sequencing Center for Infectious Disease"/>
            <person name="Wu L."/>
            <person name="Ma J."/>
        </authorList>
    </citation>
    <scope>NUCLEOTIDE SEQUENCE [LARGE SCALE GENOMIC DNA]</scope>
    <source>
        <strain evidence="9">KCTC 3913</strain>
    </source>
</reference>
<proteinExistence type="inferred from homology"/>
<comment type="similarity">
    <text evidence="6">Belongs to the TVP38/TMEM64 family.</text>
</comment>
<evidence type="ECO:0000256" key="4">
    <source>
        <dbReference type="ARBA" id="ARBA00022989"/>
    </source>
</evidence>
<feature type="transmembrane region" description="Helical" evidence="6">
    <location>
        <begin position="38"/>
        <end position="59"/>
    </location>
</feature>
<name>A0ABW5RKN4_9BACI</name>
<dbReference type="PANTHER" id="PTHR12677">
    <property type="entry name" value="GOLGI APPARATUS MEMBRANE PROTEIN TVP38-RELATED"/>
    <property type="match status" value="1"/>
</dbReference>
<evidence type="ECO:0000313" key="9">
    <source>
        <dbReference type="Proteomes" id="UP001597506"/>
    </source>
</evidence>
<keyword evidence="4 6" id="KW-1133">Transmembrane helix</keyword>
<feature type="transmembrane region" description="Helical" evidence="6">
    <location>
        <begin position="124"/>
        <end position="147"/>
    </location>
</feature>
<keyword evidence="3 6" id="KW-0812">Transmembrane</keyword>
<comment type="subcellular location">
    <subcellularLocation>
        <location evidence="1 6">Cell membrane</location>
        <topology evidence="1 6">Multi-pass membrane protein</topology>
    </subcellularLocation>
</comment>
<protein>
    <recommendedName>
        <fullName evidence="6">TVP38/TMEM64 family membrane protein</fullName>
    </recommendedName>
</protein>